<keyword evidence="1" id="KW-0808">Transferase</keyword>
<dbReference type="RefSeq" id="WP_194198738.1">
    <property type="nucleotide sequence ID" value="NZ_CP045226.1"/>
</dbReference>
<dbReference type="GO" id="GO:0032259">
    <property type="term" value="P:methylation"/>
    <property type="evidence" value="ECO:0007669"/>
    <property type="project" value="UniProtKB-KW"/>
</dbReference>
<dbReference type="AlphaFoldDB" id="A0A5P8VVF7"/>
<evidence type="ECO:0000313" key="2">
    <source>
        <dbReference type="Proteomes" id="UP000326678"/>
    </source>
</evidence>
<keyword evidence="2" id="KW-1185">Reference proteome</keyword>
<accession>A0A5P8VVF7</accession>
<dbReference type="Proteomes" id="UP000326678">
    <property type="component" value="Chromosome Gxm1"/>
</dbReference>
<dbReference type="EMBL" id="CP045226">
    <property type="protein sequence ID" value="QFS44375.1"/>
    <property type="molecule type" value="Genomic_DNA"/>
</dbReference>
<name>A0A5P8VVF7_9NOSO</name>
<proteinExistence type="predicted"/>
<evidence type="ECO:0000313" key="1">
    <source>
        <dbReference type="EMBL" id="QFS44375.1"/>
    </source>
</evidence>
<protein>
    <submittedName>
        <fullName evidence="1">N6 adenine-specific DNA methyltransferase</fullName>
    </submittedName>
</protein>
<sequence>MLVEVKIKPKLRFYFWLRMHRAIADILIDLALARQYKEWADKDLAEVLANLTF</sequence>
<keyword evidence="1" id="KW-0489">Methyltransferase</keyword>
<reference evidence="1 2" key="1">
    <citation type="submission" date="2019-10" db="EMBL/GenBank/DDBJ databases">
        <title>Genomic and transcriptomic insights into the perfect genentic adaptation of a filamentous nitrogen-fixing cyanobacterium to rice fields.</title>
        <authorList>
            <person name="Chen Z."/>
        </authorList>
    </citation>
    <scope>NUCLEOTIDE SEQUENCE [LARGE SCALE GENOMIC DNA]</scope>
    <source>
        <strain evidence="1">CCNUC1</strain>
    </source>
</reference>
<organism evidence="1 2">
    <name type="scientific">Nostoc sphaeroides CCNUC1</name>
    <dbReference type="NCBI Taxonomy" id="2653204"/>
    <lineage>
        <taxon>Bacteria</taxon>
        <taxon>Bacillati</taxon>
        <taxon>Cyanobacteriota</taxon>
        <taxon>Cyanophyceae</taxon>
        <taxon>Nostocales</taxon>
        <taxon>Nostocaceae</taxon>
        <taxon>Nostoc</taxon>
    </lineage>
</organism>
<dbReference type="GO" id="GO:0008168">
    <property type="term" value="F:methyltransferase activity"/>
    <property type="evidence" value="ECO:0007669"/>
    <property type="project" value="UniProtKB-KW"/>
</dbReference>
<gene>
    <name evidence="1" type="ORF">GXM_01848</name>
</gene>
<dbReference type="KEGG" id="nsh:GXM_01848"/>